<proteinExistence type="predicted"/>
<name>A0A844AV00_9BURK</name>
<evidence type="ECO:0000313" key="2">
    <source>
        <dbReference type="EMBL" id="MRD48215.1"/>
    </source>
</evidence>
<dbReference type="SUPFAM" id="SSF56524">
    <property type="entry name" value="Oxidoreductase molybdopterin-binding domain"/>
    <property type="match status" value="1"/>
</dbReference>
<dbReference type="EMBL" id="WJBU01000011">
    <property type="protein sequence ID" value="MRD48215.1"/>
    <property type="molecule type" value="Genomic_DNA"/>
</dbReference>
<dbReference type="InterPro" id="IPR036374">
    <property type="entry name" value="OxRdtase_Mopterin-bd_sf"/>
</dbReference>
<dbReference type="RefSeq" id="WP_153585527.1">
    <property type="nucleotide sequence ID" value="NZ_WJBU01000011.1"/>
</dbReference>
<feature type="signal peptide" evidence="1">
    <location>
        <begin position="1"/>
        <end position="23"/>
    </location>
</feature>
<dbReference type="Proteomes" id="UP000487350">
    <property type="component" value="Unassembled WGS sequence"/>
</dbReference>
<dbReference type="OrthoDB" id="8685546at2"/>
<comment type="caution">
    <text evidence="2">The sequence shown here is derived from an EMBL/GenBank/DDBJ whole genome shotgun (WGS) entry which is preliminary data.</text>
</comment>
<protein>
    <submittedName>
        <fullName evidence="2">Molybdopterin-dependent oxidoreductase</fullName>
    </submittedName>
</protein>
<gene>
    <name evidence="2" type="ORF">GHT07_13075</name>
</gene>
<accession>A0A844AV00</accession>
<keyword evidence="3" id="KW-1185">Reference proteome</keyword>
<keyword evidence="1" id="KW-0732">Signal</keyword>
<evidence type="ECO:0000256" key="1">
    <source>
        <dbReference type="SAM" id="SignalP"/>
    </source>
</evidence>
<feature type="chain" id="PRO_5032487532" evidence="1">
    <location>
        <begin position="24"/>
        <end position="195"/>
    </location>
</feature>
<evidence type="ECO:0000313" key="3">
    <source>
        <dbReference type="Proteomes" id="UP000487350"/>
    </source>
</evidence>
<dbReference type="AlphaFoldDB" id="A0A844AV00"/>
<organism evidence="2 3">
    <name type="scientific">Caenimonas koreensis DSM 17982</name>
    <dbReference type="NCBI Taxonomy" id="1121255"/>
    <lineage>
        <taxon>Bacteria</taxon>
        <taxon>Pseudomonadati</taxon>
        <taxon>Pseudomonadota</taxon>
        <taxon>Betaproteobacteria</taxon>
        <taxon>Burkholderiales</taxon>
        <taxon>Comamonadaceae</taxon>
        <taxon>Caenimonas</taxon>
    </lineage>
</organism>
<dbReference type="Gene3D" id="3.90.420.10">
    <property type="entry name" value="Oxidoreductase, molybdopterin-binding domain"/>
    <property type="match status" value="1"/>
</dbReference>
<sequence length="195" mass="20888">MKKRNFLGGAAAAAIAMPFAARAASQPVENLKSPTLLTVTGAVTKTNRGPLDPMLDQMLAKQKVTFEKAHAFTFEALTAMPASTIKPTIEYDKKVHTLRGPLLVDVLKACGVTGDTGKLAMRAVDGYSPTVTIADARKYRFIVATHFDGKPMPLGGLGPLWGVYEPDGFADMAAKPVDARFANCPWALFHIDVQA</sequence>
<reference evidence="2 3" key="1">
    <citation type="submission" date="2019-11" db="EMBL/GenBank/DDBJ databases">
        <title>Caenimonas koreensis gen. nov., sp. nov., isolated from activated sludge.</title>
        <authorList>
            <person name="Seung H.R."/>
        </authorList>
    </citation>
    <scope>NUCLEOTIDE SEQUENCE [LARGE SCALE GENOMIC DNA]</scope>
    <source>
        <strain evidence="2 3">EMB320</strain>
    </source>
</reference>